<evidence type="ECO:0000313" key="2">
    <source>
        <dbReference type="Proteomes" id="UP000728032"/>
    </source>
</evidence>
<dbReference type="Proteomes" id="UP000728032">
    <property type="component" value="Unassembled WGS sequence"/>
</dbReference>
<sequence>MLNTGVFAGKTVFISGGSRGIGKAIALKVAKDGAN</sequence>
<dbReference type="EMBL" id="OC945965">
    <property type="protein sequence ID" value="CAD7663156.1"/>
    <property type="molecule type" value="Genomic_DNA"/>
</dbReference>
<reference evidence="1" key="1">
    <citation type="submission" date="2020-11" db="EMBL/GenBank/DDBJ databases">
        <authorList>
            <person name="Tran Van P."/>
        </authorList>
    </citation>
    <scope>NUCLEOTIDE SEQUENCE</scope>
</reference>
<dbReference type="Gene3D" id="3.40.50.720">
    <property type="entry name" value="NAD(P)-binding Rossmann-like Domain"/>
    <property type="match status" value="1"/>
</dbReference>
<dbReference type="InterPro" id="IPR036291">
    <property type="entry name" value="NAD(P)-bd_dom_sf"/>
</dbReference>
<dbReference type="EMBL" id="CAJPVJ010031140">
    <property type="protein sequence ID" value="CAG2180293.1"/>
    <property type="molecule type" value="Genomic_DNA"/>
</dbReference>
<dbReference type="SUPFAM" id="SSF51735">
    <property type="entry name" value="NAD(P)-binding Rossmann-fold domains"/>
    <property type="match status" value="1"/>
</dbReference>
<organism evidence="1">
    <name type="scientific">Oppiella nova</name>
    <dbReference type="NCBI Taxonomy" id="334625"/>
    <lineage>
        <taxon>Eukaryota</taxon>
        <taxon>Metazoa</taxon>
        <taxon>Ecdysozoa</taxon>
        <taxon>Arthropoda</taxon>
        <taxon>Chelicerata</taxon>
        <taxon>Arachnida</taxon>
        <taxon>Acari</taxon>
        <taxon>Acariformes</taxon>
        <taxon>Sarcoptiformes</taxon>
        <taxon>Oribatida</taxon>
        <taxon>Brachypylina</taxon>
        <taxon>Oppioidea</taxon>
        <taxon>Oppiidae</taxon>
        <taxon>Oppiella</taxon>
    </lineage>
</organism>
<keyword evidence="2" id="KW-1185">Reference proteome</keyword>
<feature type="non-terminal residue" evidence="1">
    <location>
        <position position="1"/>
    </location>
</feature>
<gene>
    <name evidence="1" type="ORF">ONB1V03_LOCUS19716</name>
</gene>
<protein>
    <submittedName>
        <fullName evidence="1">Uncharacterized protein</fullName>
    </submittedName>
</protein>
<dbReference type="OrthoDB" id="5132116at2759"/>
<dbReference type="AlphaFoldDB" id="A0A7R9QYE9"/>
<evidence type="ECO:0000313" key="1">
    <source>
        <dbReference type="EMBL" id="CAD7663156.1"/>
    </source>
</evidence>
<accession>A0A7R9QYE9</accession>
<proteinExistence type="predicted"/>
<name>A0A7R9QYE9_9ACAR</name>